<name>A0A454TIZ2_9RALS</name>
<dbReference type="AlphaFoldDB" id="A0A454TIZ2"/>
<accession>A0A454TIZ2</accession>
<comment type="caution">
    <text evidence="1">The sequence shown here is derived from an EMBL/GenBank/DDBJ whole genome shotgun (WGS) entry which is preliminary data.</text>
</comment>
<organism evidence="1 2">
    <name type="scientific">Ralstonia pseudosolanacearum</name>
    <dbReference type="NCBI Taxonomy" id="1310165"/>
    <lineage>
        <taxon>Bacteria</taxon>
        <taxon>Pseudomonadati</taxon>
        <taxon>Pseudomonadota</taxon>
        <taxon>Betaproteobacteria</taxon>
        <taxon>Burkholderiales</taxon>
        <taxon>Burkholderiaceae</taxon>
        <taxon>Ralstonia</taxon>
        <taxon>Ralstonia solanacearum species complex</taxon>
    </lineage>
</organism>
<dbReference type="OrthoDB" id="6975458at2"/>
<evidence type="ECO:0000313" key="2">
    <source>
        <dbReference type="Proteomes" id="UP000271222"/>
    </source>
</evidence>
<dbReference type="EMBL" id="RJTL01000069">
    <property type="protein sequence ID" value="RNM00661.1"/>
    <property type="molecule type" value="Genomic_DNA"/>
</dbReference>
<proteinExistence type="predicted"/>
<gene>
    <name evidence="1" type="ORF">EGA29_24805</name>
</gene>
<dbReference type="Proteomes" id="UP000271222">
    <property type="component" value="Unassembled WGS sequence"/>
</dbReference>
<reference evidence="1 2" key="1">
    <citation type="submission" date="2018-10" db="EMBL/GenBank/DDBJ databases">
        <title>Draft Genome Sequence of Ralstonia pseudosolanacearum (R. solanacearum phylotype I) Strain Tg03 Isolated from Luffa cylindrica in China.</title>
        <authorList>
            <person name="Yuan G.-Q."/>
            <person name="Li Q.-Q."/>
            <person name="Zhang Y.-W."/>
        </authorList>
    </citation>
    <scope>NUCLEOTIDE SEQUENCE [LARGE SCALE GENOMIC DNA]</scope>
    <source>
        <strain evidence="1 2">Tg03</strain>
    </source>
</reference>
<evidence type="ECO:0000313" key="1">
    <source>
        <dbReference type="EMBL" id="RNM00661.1"/>
    </source>
</evidence>
<protein>
    <submittedName>
        <fullName evidence="1">Uncharacterized protein</fullName>
    </submittedName>
</protein>
<sequence length="61" mass="6474">MGASLALSCGYCDKKSYRNRLVGIQSNGQSTQGFGLLAAAYATVQRGFKPWAVIGGLRTSF</sequence>